<reference evidence="1 2" key="1">
    <citation type="submission" date="2021-08" db="EMBL/GenBank/DDBJ databases">
        <title>Draft Genome Sequence of Phanerochaete sordida strain YK-624.</title>
        <authorList>
            <person name="Mori T."/>
            <person name="Dohra H."/>
            <person name="Suzuki T."/>
            <person name="Kawagishi H."/>
            <person name="Hirai H."/>
        </authorList>
    </citation>
    <scope>NUCLEOTIDE SEQUENCE [LARGE SCALE GENOMIC DNA]</scope>
    <source>
        <strain evidence="1 2">YK-624</strain>
    </source>
</reference>
<organism evidence="1 2">
    <name type="scientific">Phanerochaete sordida</name>
    <dbReference type="NCBI Taxonomy" id="48140"/>
    <lineage>
        <taxon>Eukaryota</taxon>
        <taxon>Fungi</taxon>
        <taxon>Dikarya</taxon>
        <taxon>Basidiomycota</taxon>
        <taxon>Agaricomycotina</taxon>
        <taxon>Agaricomycetes</taxon>
        <taxon>Polyporales</taxon>
        <taxon>Phanerochaetaceae</taxon>
        <taxon>Phanerochaete</taxon>
    </lineage>
</organism>
<evidence type="ECO:0000313" key="1">
    <source>
        <dbReference type="EMBL" id="GJE92134.1"/>
    </source>
</evidence>
<dbReference type="AlphaFoldDB" id="A0A9P3GE84"/>
<accession>A0A9P3GE84</accession>
<evidence type="ECO:0000313" key="2">
    <source>
        <dbReference type="Proteomes" id="UP000703269"/>
    </source>
</evidence>
<dbReference type="Proteomes" id="UP000703269">
    <property type="component" value="Unassembled WGS sequence"/>
</dbReference>
<proteinExistence type="predicted"/>
<comment type="caution">
    <text evidence="1">The sequence shown here is derived from an EMBL/GenBank/DDBJ whole genome shotgun (WGS) entry which is preliminary data.</text>
</comment>
<protein>
    <submittedName>
        <fullName evidence="1">Uncharacterized protein</fullName>
    </submittedName>
</protein>
<name>A0A9P3GE84_9APHY</name>
<dbReference type="EMBL" id="BPQB01000025">
    <property type="protein sequence ID" value="GJE92134.1"/>
    <property type="molecule type" value="Genomic_DNA"/>
</dbReference>
<gene>
    <name evidence="1" type="ORF">PsYK624_082870</name>
</gene>
<keyword evidence="2" id="KW-1185">Reference proteome</keyword>
<sequence length="73" mass="8195">MFTIRDVLLVVSDISRTHRLRNPAPGYERAEAGTHLGPSRLVMNPSRARRSRTSGIAAAMGERSWASRSYQLR</sequence>